<dbReference type="Proteomes" id="UP000019276">
    <property type="component" value="Unassembled WGS sequence"/>
</dbReference>
<dbReference type="GO" id="GO:0016853">
    <property type="term" value="F:isomerase activity"/>
    <property type="evidence" value="ECO:0007669"/>
    <property type="project" value="UniProtKB-KW"/>
</dbReference>
<dbReference type="PIRSF" id="PIRSF016184">
    <property type="entry name" value="PhzC_PhzF"/>
    <property type="match status" value="1"/>
</dbReference>
<feature type="active site" evidence="3">
    <location>
        <position position="53"/>
    </location>
</feature>
<dbReference type="PANTHER" id="PTHR13774">
    <property type="entry name" value="PHENAZINE BIOSYNTHESIS PROTEIN"/>
    <property type="match status" value="1"/>
</dbReference>
<sequence>MTNKQTPINLTQYVVNAFSFGPFTGNPAAIVPLESWIDDELMQKIAEQNNLSETCFFVEEQGQYHIRWFTPETEINLCGHATLASAFVLYEHLSYCKPLITFTSRSGLLQVEKNQYGYGLNFPNQMPEPVPMQDDWLNCFNIKPIASYQGEYLVLEFASQQQIVELKPNILALTQIAERFVVATAKGDDCDFVCRFFAPQCGINEDPVTGSAYTHLIPLWAGKLDKMSLYAKQLSKRGGQLHTELKGERVIISGEACLFSQGTIRL</sequence>
<name>W7QJ44_9ALTE</name>
<evidence type="ECO:0000313" key="4">
    <source>
        <dbReference type="EMBL" id="EWH08153.1"/>
    </source>
</evidence>
<keyword evidence="5" id="KW-1185">Reference proteome</keyword>
<keyword evidence="2" id="KW-0413">Isomerase</keyword>
<dbReference type="SUPFAM" id="SSF54506">
    <property type="entry name" value="Diaminopimelate epimerase-like"/>
    <property type="match status" value="1"/>
</dbReference>
<comment type="caution">
    <text evidence="4">The sequence shown here is derived from an EMBL/GenBank/DDBJ whole genome shotgun (WGS) entry which is preliminary data.</text>
</comment>
<dbReference type="InterPro" id="IPR003719">
    <property type="entry name" value="Phenazine_PhzF-like"/>
</dbReference>
<evidence type="ECO:0000256" key="1">
    <source>
        <dbReference type="ARBA" id="ARBA00008270"/>
    </source>
</evidence>
<gene>
    <name evidence="4" type="ORF">DS2_18790</name>
</gene>
<evidence type="ECO:0000313" key="5">
    <source>
        <dbReference type="Proteomes" id="UP000019276"/>
    </source>
</evidence>
<proteinExistence type="inferred from homology"/>
<dbReference type="PATRIC" id="fig|1328313.3.peg.3837"/>
<dbReference type="RefSeq" id="WP_200870165.1">
    <property type="nucleotide sequence ID" value="NZ_ARZY01000064.1"/>
</dbReference>
<evidence type="ECO:0000256" key="2">
    <source>
        <dbReference type="ARBA" id="ARBA00023235"/>
    </source>
</evidence>
<dbReference type="GO" id="GO:0005737">
    <property type="term" value="C:cytoplasm"/>
    <property type="evidence" value="ECO:0007669"/>
    <property type="project" value="TreeGrafter"/>
</dbReference>
<organism evidence="4 5">
    <name type="scientific">Catenovulum agarivorans DS-2</name>
    <dbReference type="NCBI Taxonomy" id="1328313"/>
    <lineage>
        <taxon>Bacteria</taxon>
        <taxon>Pseudomonadati</taxon>
        <taxon>Pseudomonadota</taxon>
        <taxon>Gammaproteobacteria</taxon>
        <taxon>Alteromonadales</taxon>
        <taxon>Alteromonadaceae</taxon>
        <taxon>Catenovulum</taxon>
    </lineage>
</organism>
<accession>W7QJ44</accession>
<protein>
    <submittedName>
        <fullName evidence="4">Phenazine-like biosynthesis protein</fullName>
    </submittedName>
</protein>
<dbReference type="NCBIfam" id="TIGR00654">
    <property type="entry name" value="PhzF_family"/>
    <property type="match status" value="1"/>
</dbReference>
<dbReference type="PANTHER" id="PTHR13774:SF17">
    <property type="entry name" value="PHENAZINE BIOSYNTHESIS-LIKE DOMAIN-CONTAINING PROTEIN"/>
    <property type="match status" value="1"/>
</dbReference>
<dbReference type="Gene3D" id="3.10.310.10">
    <property type="entry name" value="Diaminopimelate Epimerase, Chain A, domain 1"/>
    <property type="match status" value="2"/>
</dbReference>
<dbReference type="STRING" id="1328313.DS2_18790"/>
<dbReference type="EMBL" id="ARZY01000064">
    <property type="protein sequence ID" value="EWH08153.1"/>
    <property type="molecule type" value="Genomic_DNA"/>
</dbReference>
<comment type="similarity">
    <text evidence="1">Belongs to the PhzF family.</text>
</comment>
<evidence type="ECO:0000256" key="3">
    <source>
        <dbReference type="PIRSR" id="PIRSR016184-1"/>
    </source>
</evidence>
<dbReference type="Pfam" id="PF02567">
    <property type="entry name" value="PhzC-PhzF"/>
    <property type="match status" value="1"/>
</dbReference>
<reference evidence="4 5" key="1">
    <citation type="journal article" date="2014" name="Genome Announc.">
        <title>Draft Genome Sequence of the Agar-Degrading Bacterium Catenovulum sp. Strain DS-2, Isolated from Intestines of Haliotis diversicolor.</title>
        <authorList>
            <person name="Shan D."/>
            <person name="Li X."/>
            <person name="Gu Z."/>
            <person name="Wei G."/>
            <person name="Gao Z."/>
            <person name="Shao Z."/>
        </authorList>
    </citation>
    <scope>NUCLEOTIDE SEQUENCE [LARGE SCALE GENOMIC DNA]</scope>
    <source>
        <strain evidence="4 5">DS-2</strain>
    </source>
</reference>
<dbReference type="eggNOG" id="COG0384">
    <property type="taxonomic scope" value="Bacteria"/>
</dbReference>
<dbReference type="AlphaFoldDB" id="W7QJ44"/>